<keyword evidence="2" id="KW-1185">Reference proteome</keyword>
<feature type="non-terminal residue" evidence="1">
    <location>
        <position position="1"/>
    </location>
</feature>
<evidence type="ECO:0000313" key="1">
    <source>
        <dbReference type="EMBL" id="EUN24119.1"/>
    </source>
</evidence>
<organism evidence="1 2">
    <name type="scientific">Bipolaris victoriae (strain FI3)</name>
    <name type="common">Victoria blight of oats agent</name>
    <name type="synonym">Cochliobolus victoriae</name>
    <dbReference type="NCBI Taxonomy" id="930091"/>
    <lineage>
        <taxon>Eukaryota</taxon>
        <taxon>Fungi</taxon>
        <taxon>Dikarya</taxon>
        <taxon>Ascomycota</taxon>
        <taxon>Pezizomycotina</taxon>
        <taxon>Dothideomycetes</taxon>
        <taxon>Pleosporomycetidae</taxon>
        <taxon>Pleosporales</taxon>
        <taxon>Pleosporineae</taxon>
        <taxon>Pleosporaceae</taxon>
        <taxon>Bipolaris</taxon>
    </lineage>
</organism>
<gene>
    <name evidence="1" type="ORF">COCVIDRAFT_107036</name>
</gene>
<evidence type="ECO:0000313" key="2">
    <source>
        <dbReference type="Proteomes" id="UP000054337"/>
    </source>
</evidence>
<name>W7EAS5_BIPV3</name>
<proteinExistence type="predicted"/>
<dbReference type="HOGENOM" id="CLU_3111842_0_0_1"/>
<sequence length="51" mass="5861">VSAYASLFLHKFLNPLSPSKISRHNPSLSTITCRTYQNYILFCILALLLYK</sequence>
<dbReference type="Proteomes" id="UP000054337">
    <property type="component" value="Unassembled WGS sequence"/>
</dbReference>
<reference evidence="1 2" key="1">
    <citation type="journal article" date="2013" name="PLoS Genet.">
        <title>Comparative genome structure, secondary metabolite, and effector coding capacity across Cochliobolus pathogens.</title>
        <authorList>
            <person name="Condon B.J."/>
            <person name="Leng Y."/>
            <person name="Wu D."/>
            <person name="Bushley K.E."/>
            <person name="Ohm R.A."/>
            <person name="Otillar R."/>
            <person name="Martin J."/>
            <person name="Schackwitz W."/>
            <person name="Grimwood J."/>
            <person name="MohdZainudin N."/>
            <person name="Xue C."/>
            <person name="Wang R."/>
            <person name="Manning V.A."/>
            <person name="Dhillon B."/>
            <person name="Tu Z.J."/>
            <person name="Steffenson B.J."/>
            <person name="Salamov A."/>
            <person name="Sun H."/>
            <person name="Lowry S."/>
            <person name="LaButti K."/>
            <person name="Han J."/>
            <person name="Copeland A."/>
            <person name="Lindquist E."/>
            <person name="Barry K."/>
            <person name="Schmutz J."/>
            <person name="Baker S.E."/>
            <person name="Ciuffetti L.M."/>
            <person name="Grigoriev I.V."/>
            <person name="Zhong S."/>
            <person name="Turgeon B.G."/>
        </authorList>
    </citation>
    <scope>NUCLEOTIDE SEQUENCE [LARGE SCALE GENOMIC DNA]</scope>
    <source>
        <strain evidence="1 2">FI3</strain>
    </source>
</reference>
<accession>W7EAS5</accession>
<dbReference type="GeneID" id="26249155"/>
<dbReference type="EMBL" id="KI968773">
    <property type="protein sequence ID" value="EUN24119.1"/>
    <property type="molecule type" value="Genomic_DNA"/>
</dbReference>
<dbReference type="AlphaFoldDB" id="W7EAS5"/>
<dbReference type="RefSeq" id="XP_014553694.1">
    <property type="nucleotide sequence ID" value="XM_014698208.1"/>
</dbReference>
<protein>
    <submittedName>
        <fullName evidence="1">Uncharacterized protein</fullName>
    </submittedName>
</protein>